<reference evidence="2" key="2">
    <citation type="submission" date="2021-01" db="EMBL/GenBank/DDBJ databases">
        <authorList>
            <person name="Schikora-Tamarit M.A."/>
        </authorList>
    </citation>
    <scope>NUCLEOTIDE SEQUENCE</scope>
    <source>
        <strain evidence="2">CBS2887</strain>
    </source>
</reference>
<proteinExistence type="predicted"/>
<reference evidence="2" key="1">
    <citation type="journal article" date="2021" name="Open Biol.">
        <title>Shared evolutionary footprints suggest mitochondrial oxidative damage underlies multiple complex I losses in fungi.</title>
        <authorList>
            <person name="Schikora-Tamarit M.A."/>
            <person name="Marcet-Houben M."/>
            <person name="Nosek J."/>
            <person name="Gabaldon T."/>
        </authorList>
    </citation>
    <scope>NUCLEOTIDE SEQUENCE</scope>
    <source>
        <strain evidence="2">CBS2887</strain>
    </source>
</reference>
<dbReference type="Proteomes" id="UP000774326">
    <property type="component" value="Unassembled WGS sequence"/>
</dbReference>
<name>A0A9P8QB87_WICPI</name>
<evidence type="ECO:0000256" key="1">
    <source>
        <dbReference type="SAM" id="MobiDB-lite"/>
    </source>
</evidence>
<comment type="caution">
    <text evidence="2">The sequence shown here is derived from an EMBL/GenBank/DDBJ whole genome shotgun (WGS) entry which is preliminary data.</text>
</comment>
<accession>A0A9P8QB87</accession>
<feature type="region of interest" description="Disordered" evidence="1">
    <location>
        <begin position="1"/>
        <end position="32"/>
    </location>
</feature>
<dbReference type="AlphaFoldDB" id="A0A9P8QB87"/>
<evidence type="ECO:0000313" key="2">
    <source>
        <dbReference type="EMBL" id="KAH3686352.1"/>
    </source>
</evidence>
<gene>
    <name evidence="2" type="ORF">WICPIJ_002714</name>
</gene>
<sequence length="173" mass="18031">MPTAEPWLFNSSLTEVPSDESGSGAETTDSSDSMSALKTFGISSSFFISWSSATLDSTGSSSGVSSTSILYSSFSSSDESSSTSIFVFVSLSSNSSPSCSSSSTANLRGCRFFFGFFLINGASKPSIFLFLTGPNDLKLSKLKGLVSSMVGSEVIGFRSFGCDESKEVASLVC</sequence>
<keyword evidence="3" id="KW-1185">Reference proteome</keyword>
<organism evidence="2 3">
    <name type="scientific">Wickerhamomyces pijperi</name>
    <name type="common">Yeast</name>
    <name type="synonym">Pichia pijperi</name>
    <dbReference type="NCBI Taxonomy" id="599730"/>
    <lineage>
        <taxon>Eukaryota</taxon>
        <taxon>Fungi</taxon>
        <taxon>Dikarya</taxon>
        <taxon>Ascomycota</taxon>
        <taxon>Saccharomycotina</taxon>
        <taxon>Saccharomycetes</taxon>
        <taxon>Phaffomycetales</taxon>
        <taxon>Wickerhamomycetaceae</taxon>
        <taxon>Wickerhamomyces</taxon>
    </lineage>
</organism>
<evidence type="ECO:0000313" key="3">
    <source>
        <dbReference type="Proteomes" id="UP000774326"/>
    </source>
</evidence>
<feature type="compositionally biased region" description="Polar residues" evidence="1">
    <location>
        <begin position="9"/>
        <end position="32"/>
    </location>
</feature>
<dbReference type="EMBL" id="JAEUBG010001462">
    <property type="protein sequence ID" value="KAH3686352.1"/>
    <property type="molecule type" value="Genomic_DNA"/>
</dbReference>
<protein>
    <submittedName>
        <fullName evidence="2">Uncharacterized protein</fullName>
    </submittedName>
</protein>